<organism evidence="1 2">
    <name type="scientific">Streptomyces griseus subsp. griseus (strain JCM 4626 / CBS 651.72 / NBRC 13350 / KCC S-0626 / ISP 5235)</name>
    <dbReference type="NCBI Taxonomy" id="455632"/>
    <lineage>
        <taxon>Bacteria</taxon>
        <taxon>Bacillati</taxon>
        <taxon>Actinomycetota</taxon>
        <taxon>Actinomycetes</taxon>
        <taxon>Kitasatosporales</taxon>
        <taxon>Streptomycetaceae</taxon>
        <taxon>Streptomyces</taxon>
    </lineage>
</organism>
<dbReference type="HOGENOM" id="CLU_570643_0_0_11"/>
<dbReference type="EMBL" id="AP009493">
    <property type="protein sequence ID" value="BAG22133.1"/>
    <property type="molecule type" value="Genomic_DNA"/>
</dbReference>
<dbReference type="RefSeq" id="WP_012381231.1">
    <property type="nucleotide sequence ID" value="NC_010572.1"/>
</dbReference>
<dbReference type="AlphaFoldDB" id="B1VZK8"/>
<evidence type="ECO:0008006" key="3">
    <source>
        <dbReference type="Google" id="ProtNLM"/>
    </source>
</evidence>
<sequence length="518" mass="55754">MNAPKSVRASAPVPVGADGTVRTEGRVADLVAAEDVLLFVNAAITATGQREFRSGAAEQQLSLDFLHTYVRVNYRRVYAASLALDINHHNAALIVRRLLETAGEASPGELRAEGRLIAARLALLPPPRVYRLFGELRRGKVNNRRTRAIMRDWLAARPDLGHDAVKYRAGLKTVARHIHLPCPEGGGPLAEVGAFLFRPGRLPRYEHGLLDAWRRAHYEQGAVAELPFTVAEGFAAKHGMKREVFLKRAAPGMTRLERLRTQERRAAAGRHGAPAPKADLTVMPLTRLALYVLSLGFEQRAERRAELTGALRAAARRAAGGHAGSWGRVHAVLDDSFSSSGSGQKRRRPLAVALACHHLLEVLAAPGAYRGLWTSGAGDALLVRPWGPTPLGMRILDALEPGADGAAPDRLVIVSDGWDNAPEGLAGEVLRVWRARLDPARRTAVVHVNPVYDAEGFAVRGLAAGVATAGIRDAEDLPALVEIARFAEGRTGTTELYAYLDRRVARFTGAGGEGGVAA</sequence>
<proteinExistence type="predicted"/>
<accession>B1VZK8</accession>
<protein>
    <recommendedName>
        <fullName evidence="3">TROVE domain-containing protein</fullName>
    </recommendedName>
</protein>
<dbReference type="eggNOG" id="ENOG502Z93N">
    <property type="taxonomic scope" value="Bacteria"/>
</dbReference>
<dbReference type="Proteomes" id="UP000001685">
    <property type="component" value="Chromosome"/>
</dbReference>
<reference evidence="2" key="1">
    <citation type="journal article" date="2008" name="J. Bacteriol.">
        <title>Genome sequence of the streptomycin-producing microorganism Streptomyces griseus IFO 13350.</title>
        <authorList>
            <person name="Ohnishi Y."/>
            <person name="Ishikawa J."/>
            <person name="Hara H."/>
            <person name="Suzuki H."/>
            <person name="Ikenoya M."/>
            <person name="Ikeda H."/>
            <person name="Yamashita A."/>
            <person name="Hattori M."/>
            <person name="Horinouchi S."/>
        </authorList>
    </citation>
    <scope>NUCLEOTIDE SEQUENCE [LARGE SCALE GENOMIC DNA]</scope>
    <source>
        <strain evidence="2">JCM 4626 / NBRC 13350</strain>
    </source>
</reference>
<dbReference type="PATRIC" id="fig|455632.4.peg.5434"/>
<gene>
    <name evidence="1" type="ordered locus">SGR_5304</name>
</gene>
<evidence type="ECO:0000313" key="2">
    <source>
        <dbReference type="Proteomes" id="UP000001685"/>
    </source>
</evidence>
<name>B1VZK8_STRGG</name>
<evidence type="ECO:0000313" key="1">
    <source>
        <dbReference type="EMBL" id="BAG22133.1"/>
    </source>
</evidence>
<dbReference type="KEGG" id="sgr:SGR_5304"/>